<protein>
    <submittedName>
        <fullName evidence="2">Uncharacterized protein</fullName>
    </submittedName>
</protein>
<gene>
    <name evidence="2" type="ORF">HGRIS_003139</name>
</gene>
<keyword evidence="1" id="KW-0732">Signal</keyword>
<dbReference type="Proteomes" id="UP001556367">
    <property type="component" value="Unassembled WGS sequence"/>
</dbReference>
<evidence type="ECO:0000313" key="2">
    <source>
        <dbReference type="EMBL" id="KAL0957039.1"/>
    </source>
</evidence>
<organism evidence="2 3">
    <name type="scientific">Hohenbuehelia grisea</name>
    <dbReference type="NCBI Taxonomy" id="104357"/>
    <lineage>
        <taxon>Eukaryota</taxon>
        <taxon>Fungi</taxon>
        <taxon>Dikarya</taxon>
        <taxon>Basidiomycota</taxon>
        <taxon>Agaricomycotina</taxon>
        <taxon>Agaricomycetes</taxon>
        <taxon>Agaricomycetidae</taxon>
        <taxon>Agaricales</taxon>
        <taxon>Pleurotineae</taxon>
        <taxon>Pleurotaceae</taxon>
        <taxon>Hohenbuehelia</taxon>
    </lineage>
</organism>
<feature type="signal peptide" evidence="1">
    <location>
        <begin position="1"/>
        <end position="20"/>
    </location>
</feature>
<evidence type="ECO:0000256" key="1">
    <source>
        <dbReference type="SAM" id="SignalP"/>
    </source>
</evidence>
<feature type="chain" id="PRO_5046539942" evidence="1">
    <location>
        <begin position="21"/>
        <end position="143"/>
    </location>
</feature>
<comment type="caution">
    <text evidence="2">The sequence shown here is derived from an EMBL/GenBank/DDBJ whole genome shotgun (WGS) entry which is preliminary data.</text>
</comment>
<dbReference type="EMBL" id="JASNQZ010000006">
    <property type="protein sequence ID" value="KAL0957039.1"/>
    <property type="molecule type" value="Genomic_DNA"/>
</dbReference>
<sequence length="143" mass="15801">MFSRCSILLLLCFFIYTAAALNVLAVNAKAKSLDKGSSVKPRVFGRNGTTDARPRDEGSVWCLAHCADDVIKETACGSIRRRVARKGCFCSRETQRFPQITACMRRKCSKDIDFLRKYKRDTCKPGSPPDAGQACICGLDLGK</sequence>
<reference evidence="3" key="1">
    <citation type="submission" date="2024-06" db="EMBL/GenBank/DDBJ databases">
        <title>Multi-omics analyses provide insights into the biosynthesis of the anticancer antibiotic pleurotin in Hohenbuehelia grisea.</title>
        <authorList>
            <person name="Weaver J.A."/>
            <person name="Alberti F."/>
        </authorList>
    </citation>
    <scope>NUCLEOTIDE SEQUENCE [LARGE SCALE GENOMIC DNA]</scope>
    <source>
        <strain evidence="3">T-177</strain>
    </source>
</reference>
<evidence type="ECO:0000313" key="3">
    <source>
        <dbReference type="Proteomes" id="UP001556367"/>
    </source>
</evidence>
<proteinExistence type="predicted"/>
<accession>A0ABR3JN44</accession>
<keyword evidence="3" id="KW-1185">Reference proteome</keyword>
<name>A0ABR3JN44_9AGAR</name>